<evidence type="ECO:0000256" key="1">
    <source>
        <dbReference type="SAM" id="MobiDB-lite"/>
    </source>
</evidence>
<dbReference type="OrthoDB" id="2384350at2759"/>
<dbReference type="STRING" id="1284197.S8AGU5"/>
<accession>S8AGU5</accession>
<protein>
    <recommendedName>
        <fullName evidence="2">BRCT domain-containing protein</fullName>
    </recommendedName>
</protein>
<proteinExistence type="predicted"/>
<feature type="region of interest" description="Disordered" evidence="1">
    <location>
        <begin position="340"/>
        <end position="493"/>
    </location>
</feature>
<feature type="compositionally biased region" description="Polar residues" evidence="1">
    <location>
        <begin position="387"/>
        <end position="396"/>
    </location>
</feature>
<feature type="compositionally biased region" description="Polar residues" evidence="1">
    <location>
        <begin position="196"/>
        <end position="209"/>
    </location>
</feature>
<dbReference type="InterPro" id="IPR036420">
    <property type="entry name" value="BRCT_dom_sf"/>
</dbReference>
<feature type="compositionally biased region" description="Basic and acidic residues" evidence="1">
    <location>
        <begin position="468"/>
        <end position="478"/>
    </location>
</feature>
<reference evidence="3 4" key="1">
    <citation type="journal article" date="2013" name="PLoS Genet.">
        <title>Genomic mechanisms accounting for the adaptation to parasitism in nematode-trapping fungi.</title>
        <authorList>
            <person name="Meerupati T."/>
            <person name="Andersson K.M."/>
            <person name="Friman E."/>
            <person name="Kumar D."/>
            <person name="Tunlid A."/>
            <person name="Ahren D."/>
        </authorList>
    </citation>
    <scope>NUCLEOTIDE SEQUENCE [LARGE SCALE GENOMIC DNA]</scope>
    <source>
        <strain evidence="3 4">CBS 200.50</strain>
    </source>
</reference>
<feature type="compositionally biased region" description="Polar residues" evidence="1">
    <location>
        <begin position="480"/>
        <end position="489"/>
    </location>
</feature>
<keyword evidence="4" id="KW-1185">Reference proteome</keyword>
<gene>
    <name evidence="3" type="ORF">H072_3932</name>
</gene>
<dbReference type="SUPFAM" id="SSF52113">
    <property type="entry name" value="BRCT domain"/>
    <property type="match status" value="1"/>
</dbReference>
<dbReference type="eggNOG" id="ENOG502S1CP">
    <property type="taxonomic scope" value="Eukaryota"/>
</dbReference>
<reference evidence="4" key="2">
    <citation type="submission" date="2013-04" db="EMBL/GenBank/DDBJ databases">
        <title>Genomic mechanisms accounting for the adaptation to parasitism in nematode-trapping fungi.</title>
        <authorList>
            <person name="Ahren D.G."/>
        </authorList>
    </citation>
    <scope>NUCLEOTIDE SEQUENCE [LARGE SCALE GENOMIC DNA]</scope>
    <source>
        <strain evidence="4">CBS 200.50</strain>
    </source>
</reference>
<dbReference type="HOGENOM" id="CLU_291695_0_0_1"/>
<feature type="compositionally biased region" description="Low complexity" evidence="1">
    <location>
        <begin position="16"/>
        <end position="26"/>
    </location>
</feature>
<dbReference type="OMA" id="CVGVAWI"/>
<dbReference type="Gene3D" id="3.40.50.10190">
    <property type="entry name" value="BRCT domain"/>
    <property type="match status" value="1"/>
</dbReference>
<feature type="region of interest" description="Disordered" evidence="1">
    <location>
        <begin position="1"/>
        <end position="51"/>
    </location>
</feature>
<feature type="compositionally biased region" description="Polar residues" evidence="1">
    <location>
        <begin position="452"/>
        <end position="466"/>
    </location>
</feature>
<comment type="caution">
    <text evidence="3">The sequence shown here is derived from an EMBL/GenBank/DDBJ whole genome shotgun (WGS) entry which is preliminary data.</text>
</comment>
<dbReference type="InterPro" id="IPR001357">
    <property type="entry name" value="BRCT_dom"/>
</dbReference>
<dbReference type="PROSITE" id="PS50172">
    <property type="entry name" value="BRCT"/>
    <property type="match status" value="1"/>
</dbReference>
<name>S8AGU5_DACHA</name>
<sequence length="867" mass="93970">MDATPALRRSARNLQPPASRRLPPRASHARRAVSAPKPRTTTANKHVDSMPVENILKSSRVTKPLAAAPKSILKKSVRFVDVASSPVACNKENDLPSEDELVAATIVPTPKKPFPATPETSSIKSVSHHISLSQSRSVSHPINFQQTAELKRKYSAEEETPKSRRKIARVDGLAAHLKEPESPTMSRKMAHPVTKVTATPVSKTSSSMLRTPKLVAPTPSRPGLHETPAKRPIKPLKDTTPAIRAPVIQEAGNPFESSVRKDGPIRMSAMKKPINNDIFASSDSFVCPSNSSKGWQFGSNIAIKPSASLPIHSLATPARRPVSGLLSASTVAVEKQKSTLSRSLMSCPPKRPALPVSPSTPTSKKTDVTAKLNNLATPARRPDFSFAQPTKSSIAKSTPPRVSPLKEAPKRGPGLSPLKSTVTMEEIKQKSSPIRDSSVSPVRKPYKPGENVSPSRNSLFSKSSNIFDDLRGPKKDSALTKPSQINSARKASAPLSPIRNSLFGSRQAQTERKTTVTRHSDIFQTTNASPTNRKLNFSIAPTPSKKSPKKADFDIFVDDAAPKASAYDFSTELADDSMTTEEVFANSPPKTLGTRRESGLFLTSPDRSISIGPFTTRLDKKSSPLRKEYEADIRRASGGHLGRSPSGNFFLDIMHESNLTTTIPSLVHKQTYIVPLKGCAEESEESDNEEIEIQENTLQTSKGPLSDMVVFVEIRTSDGADASASFVQELLVLGARVVKRWRVNTFGKTNSDLNPMGVNLVVFKDGNSQAINKAKRVGVPCVGVAWIKQCSTQNEKAPFDEFLITNSKGLFGAKKQRRNSLVPKLHKCVTGATPRKDSAKKPNRLNIDGPSSNPATPCNMKSAVKTA</sequence>
<dbReference type="AlphaFoldDB" id="S8AGU5"/>
<feature type="domain" description="BRCT" evidence="2">
    <location>
        <begin position="700"/>
        <end position="804"/>
    </location>
</feature>
<feature type="region of interest" description="Disordered" evidence="1">
    <location>
        <begin position="831"/>
        <end position="867"/>
    </location>
</feature>
<feature type="region of interest" description="Disordered" evidence="1">
    <location>
        <begin position="178"/>
        <end position="237"/>
    </location>
</feature>
<evidence type="ECO:0000313" key="3">
    <source>
        <dbReference type="EMBL" id="EPS42114.1"/>
    </source>
</evidence>
<dbReference type="CDD" id="cd17716">
    <property type="entry name" value="BRCT_microcephalin_rpt1"/>
    <property type="match status" value="1"/>
</dbReference>
<evidence type="ECO:0000259" key="2">
    <source>
        <dbReference type="PROSITE" id="PS50172"/>
    </source>
</evidence>
<evidence type="ECO:0000313" key="4">
    <source>
        <dbReference type="Proteomes" id="UP000015100"/>
    </source>
</evidence>
<organism evidence="3 4">
    <name type="scientific">Dactylellina haptotyla (strain CBS 200.50)</name>
    <name type="common">Nematode-trapping fungus</name>
    <name type="synonym">Monacrosporium haptotylum</name>
    <dbReference type="NCBI Taxonomy" id="1284197"/>
    <lineage>
        <taxon>Eukaryota</taxon>
        <taxon>Fungi</taxon>
        <taxon>Dikarya</taxon>
        <taxon>Ascomycota</taxon>
        <taxon>Pezizomycotina</taxon>
        <taxon>Orbiliomycetes</taxon>
        <taxon>Orbiliales</taxon>
        <taxon>Orbiliaceae</taxon>
        <taxon>Dactylellina</taxon>
    </lineage>
</organism>
<dbReference type="Proteomes" id="UP000015100">
    <property type="component" value="Unassembled WGS sequence"/>
</dbReference>
<dbReference type="EMBL" id="AQGS01000129">
    <property type="protein sequence ID" value="EPS42114.1"/>
    <property type="molecule type" value="Genomic_DNA"/>
</dbReference>
<feature type="compositionally biased region" description="Polar residues" evidence="1">
    <location>
        <begin position="430"/>
        <end position="440"/>
    </location>
</feature>